<gene>
    <name evidence="1" type="ORF">BG36_19345</name>
    <name evidence="2" type="ORF">DES43_13921</name>
</gene>
<dbReference type="OrthoDB" id="7356934at2"/>
<dbReference type="InterPro" id="IPR021955">
    <property type="entry name" value="DUF3572"/>
</dbReference>
<dbReference type="HOGENOM" id="CLU_165306_0_0_5"/>
<evidence type="ECO:0000313" key="2">
    <source>
        <dbReference type="EMBL" id="TDR30870.1"/>
    </source>
</evidence>
<dbReference type="AlphaFoldDB" id="A0A011SQE3"/>
<evidence type="ECO:0000313" key="4">
    <source>
        <dbReference type="Proteomes" id="UP000294958"/>
    </source>
</evidence>
<accession>A0A011SQE3</accession>
<dbReference type="Proteomes" id="UP000294958">
    <property type="component" value="Unassembled WGS sequence"/>
</dbReference>
<dbReference type="Pfam" id="PF12096">
    <property type="entry name" value="DUF3572"/>
    <property type="match status" value="1"/>
</dbReference>
<reference evidence="2 4" key="2">
    <citation type="submission" date="2019-03" db="EMBL/GenBank/DDBJ databases">
        <title>Genomic Encyclopedia of Type Strains, Phase IV (KMG-IV): sequencing the most valuable type-strain genomes for metagenomic binning, comparative biology and taxonomic classification.</title>
        <authorList>
            <person name="Goeker M."/>
        </authorList>
    </citation>
    <scope>NUCLEOTIDE SEQUENCE [LARGE SCALE GENOMIC DNA]</scope>
    <source>
        <strain evidence="2 4">DSM 11603</strain>
    </source>
</reference>
<sequence>MTDAGSMREQAEALAVQALGFIASDPELLPRFLAITGIDAGSIRLAAREPGFLAGVLQFILAHEPTLIRFCEASDIAPSAVGQTLRHLPSGDTSYESSI</sequence>
<dbReference type="eggNOG" id="ENOG5032S6E">
    <property type="taxonomic scope" value="Bacteria"/>
</dbReference>
<name>A0A011SQE3_9HYPH</name>
<dbReference type="STRING" id="69279.BG36_19345"/>
<reference evidence="1 3" key="1">
    <citation type="submission" date="2014-02" db="EMBL/GenBank/DDBJ databases">
        <title>Aquamicrobium defluvii Genome sequencing.</title>
        <authorList>
            <person name="Wang X."/>
        </authorList>
    </citation>
    <scope>NUCLEOTIDE SEQUENCE [LARGE SCALE GENOMIC DNA]</scope>
    <source>
        <strain evidence="1 3">W13Z1</strain>
    </source>
</reference>
<dbReference type="EMBL" id="SNZF01000039">
    <property type="protein sequence ID" value="TDR30870.1"/>
    <property type="molecule type" value="Genomic_DNA"/>
</dbReference>
<comment type="caution">
    <text evidence="1">The sequence shown here is derived from an EMBL/GenBank/DDBJ whole genome shotgun (WGS) entry which is preliminary data.</text>
</comment>
<dbReference type="Proteomes" id="UP000019849">
    <property type="component" value="Unassembled WGS sequence"/>
</dbReference>
<proteinExistence type="predicted"/>
<evidence type="ECO:0000313" key="3">
    <source>
        <dbReference type="Proteomes" id="UP000019849"/>
    </source>
</evidence>
<dbReference type="EMBL" id="JENY01000044">
    <property type="protein sequence ID" value="EXL01389.1"/>
    <property type="molecule type" value="Genomic_DNA"/>
</dbReference>
<evidence type="ECO:0000313" key="1">
    <source>
        <dbReference type="EMBL" id="EXL01389.1"/>
    </source>
</evidence>
<dbReference type="PATRIC" id="fig|69279.3.peg.4717"/>
<organism evidence="1 3">
    <name type="scientific">Aquamicrobium defluvii</name>
    <dbReference type="NCBI Taxonomy" id="69279"/>
    <lineage>
        <taxon>Bacteria</taxon>
        <taxon>Pseudomonadati</taxon>
        <taxon>Pseudomonadota</taxon>
        <taxon>Alphaproteobacteria</taxon>
        <taxon>Hyphomicrobiales</taxon>
        <taxon>Phyllobacteriaceae</taxon>
        <taxon>Aquamicrobium</taxon>
    </lineage>
</organism>
<dbReference type="RefSeq" id="WP_035033219.1">
    <property type="nucleotide sequence ID" value="NZ_KK073915.1"/>
</dbReference>
<protein>
    <submittedName>
        <fullName evidence="2">Uncharacterized protein DUF3572</fullName>
    </submittedName>
</protein>
<keyword evidence="4" id="KW-1185">Reference proteome</keyword>